<gene>
    <name evidence="8" type="ORF">ODALV1_LOCUS1281</name>
</gene>
<evidence type="ECO:0000256" key="5">
    <source>
        <dbReference type="ARBA" id="ARBA00022801"/>
    </source>
</evidence>
<name>A0ABP1PL94_9HEXA</name>
<keyword evidence="9" id="KW-1185">Reference proteome</keyword>
<keyword evidence="2 7" id="KW-0121">Carboxypeptidase</keyword>
<dbReference type="PANTHER" id="PTHR11802:SF472">
    <property type="entry name" value="SERINE CARBOXYPEPTIDASE CPVL-RELATED"/>
    <property type="match status" value="1"/>
</dbReference>
<protein>
    <recommendedName>
        <fullName evidence="7">Carboxypeptidase</fullName>
        <ecNumber evidence="7">3.4.16.-</ecNumber>
    </recommendedName>
</protein>
<keyword evidence="6" id="KW-0325">Glycoprotein</keyword>
<evidence type="ECO:0000256" key="2">
    <source>
        <dbReference type="ARBA" id="ARBA00022645"/>
    </source>
</evidence>
<dbReference type="EMBL" id="CAXLJM020000004">
    <property type="protein sequence ID" value="CAL8070522.1"/>
    <property type="molecule type" value="Genomic_DNA"/>
</dbReference>
<dbReference type="InterPro" id="IPR029058">
    <property type="entry name" value="AB_hydrolase_fold"/>
</dbReference>
<comment type="similarity">
    <text evidence="1 7">Belongs to the peptidase S10 family.</text>
</comment>
<keyword evidence="4" id="KW-0732">Signal</keyword>
<dbReference type="Gene3D" id="3.40.50.1820">
    <property type="entry name" value="alpha/beta hydrolase"/>
    <property type="match status" value="1"/>
</dbReference>
<dbReference type="Proteomes" id="UP001642540">
    <property type="component" value="Unassembled WGS sequence"/>
</dbReference>
<reference evidence="8 9" key="1">
    <citation type="submission" date="2024-08" db="EMBL/GenBank/DDBJ databases">
        <authorList>
            <person name="Cucini C."/>
            <person name="Frati F."/>
        </authorList>
    </citation>
    <scope>NUCLEOTIDE SEQUENCE [LARGE SCALE GENOMIC DNA]</scope>
</reference>
<dbReference type="InterPro" id="IPR018202">
    <property type="entry name" value="Ser_caboxypep_ser_AS"/>
</dbReference>
<evidence type="ECO:0000256" key="6">
    <source>
        <dbReference type="ARBA" id="ARBA00023180"/>
    </source>
</evidence>
<evidence type="ECO:0000256" key="1">
    <source>
        <dbReference type="ARBA" id="ARBA00009431"/>
    </source>
</evidence>
<evidence type="ECO:0000256" key="7">
    <source>
        <dbReference type="RuleBase" id="RU361156"/>
    </source>
</evidence>
<dbReference type="Pfam" id="PF00450">
    <property type="entry name" value="Peptidase_S10"/>
    <property type="match status" value="1"/>
</dbReference>
<dbReference type="EC" id="3.4.16.-" evidence="7"/>
<evidence type="ECO:0000313" key="9">
    <source>
        <dbReference type="Proteomes" id="UP001642540"/>
    </source>
</evidence>
<keyword evidence="5 7" id="KW-0378">Hydrolase</keyword>
<proteinExistence type="inferred from homology"/>
<evidence type="ECO:0000256" key="4">
    <source>
        <dbReference type="ARBA" id="ARBA00022729"/>
    </source>
</evidence>
<dbReference type="SUPFAM" id="SSF53474">
    <property type="entry name" value="alpha/beta-Hydrolases"/>
    <property type="match status" value="1"/>
</dbReference>
<dbReference type="InterPro" id="IPR001563">
    <property type="entry name" value="Peptidase_S10"/>
</dbReference>
<accession>A0ABP1PL94</accession>
<evidence type="ECO:0000256" key="3">
    <source>
        <dbReference type="ARBA" id="ARBA00022670"/>
    </source>
</evidence>
<evidence type="ECO:0000313" key="8">
    <source>
        <dbReference type="EMBL" id="CAL8070522.1"/>
    </source>
</evidence>
<dbReference type="PROSITE" id="PS00131">
    <property type="entry name" value="CARBOXYPEPT_SER_SER"/>
    <property type="match status" value="1"/>
</dbReference>
<comment type="caution">
    <text evidence="8">The sequence shown here is derived from an EMBL/GenBank/DDBJ whole genome shotgun (WGS) entry which is preliminary data.</text>
</comment>
<sequence>MEFGEYVVPQLDWTRFIVDYEPVLDSIWLQRWPFVLYRFTDAWLYSKEHSYLDEYTTNQTSKVKKPTPINPNGDYGDKLFLTPIIEREKSGELIWKELARVSNLTDVLSYSGFFTVSQEYNSNLFFWFFPAAYDAETAPVILWLNGGPGTSSMFGLFVENGPLMINEKGYLDYRRHSWTMTHSIIYIDSPVGTGFSFTEDDEGYARSQQEVANDLYQALIQFFRVFPEYVNNDFYIAGESYGGKYVPSIAYKIHLENLRKSRHTKLNLKGIMIGSGYSDPITQNEYGDYLYNLGLIDKNQRAIFHAEEDRIKKLIRGKKWREATDAVQNLILGYPDRPSYFHNITDFQFYMNVLSTVTPEEYKSYANYLSEEDVRKAIHVGDQPFLRGSIKVLTHMIEDICKSVKPDVEKLLNEDYKVLVYAPQLDIIVPHTGVDRFVQSLKWEGSNEFDKAVRGTWRVQGEIAGYVKQARNFKQILIRNAGHISSFDQPQWTLDMVNKFTRGLSFY</sequence>
<keyword evidence="3 7" id="KW-0645">Protease</keyword>
<organism evidence="8 9">
    <name type="scientific">Orchesella dallaii</name>
    <dbReference type="NCBI Taxonomy" id="48710"/>
    <lineage>
        <taxon>Eukaryota</taxon>
        <taxon>Metazoa</taxon>
        <taxon>Ecdysozoa</taxon>
        <taxon>Arthropoda</taxon>
        <taxon>Hexapoda</taxon>
        <taxon>Collembola</taxon>
        <taxon>Entomobryomorpha</taxon>
        <taxon>Entomobryoidea</taxon>
        <taxon>Orchesellidae</taxon>
        <taxon>Orchesellinae</taxon>
        <taxon>Orchesella</taxon>
    </lineage>
</organism>
<dbReference type="PANTHER" id="PTHR11802">
    <property type="entry name" value="SERINE PROTEASE FAMILY S10 SERINE CARBOXYPEPTIDASE"/>
    <property type="match status" value="1"/>
</dbReference>
<dbReference type="PRINTS" id="PR00724">
    <property type="entry name" value="CRBOXYPTASEC"/>
</dbReference>